<accession>A0A6P4J2M7</accession>
<gene>
    <name evidence="4" type="primary">LOC108083771</name>
</gene>
<feature type="compositionally biased region" description="Acidic residues" evidence="2">
    <location>
        <begin position="1311"/>
        <end position="1321"/>
    </location>
</feature>
<feature type="region of interest" description="Disordered" evidence="2">
    <location>
        <begin position="759"/>
        <end position="809"/>
    </location>
</feature>
<feature type="region of interest" description="Disordered" evidence="2">
    <location>
        <begin position="661"/>
        <end position="728"/>
    </location>
</feature>
<feature type="coiled-coil region" evidence="1">
    <location>
        <begin position="397"/>
        <end position="478"/>
    </location>
</feature>
<evidence type="ECO:0000256" key="1">
    <source>
        <dbReference type="SAM" id="Coils"/>
    </source>
</evidence>
<feature type="region of interest" description="Disordered" evidence="2">
    <location>
        <begin position="1612"/>
        <end position="1644"/>
    </location>
</feature>
<feature type="region of interest" description="Disordered" evidence="2">
    <location>
        <begin position="1496"/>
        <end position="1591"/>
    </location>
</feature>
<feature type="region of interest" description="Disordered" evidence="2">
    <location>
        <begin position="1156"/>
        <end position="1183"/>
    </location>
</feature>
<feature type="compositionally biased region" description="Low complexity" evidence="2">
    <location>
        <begin position="1067"/>
        <end position="1082"/>
    </location>
</feature>
<feature type="compositionally biased region" description="Basic and acidic residues" evidence="2">
    <location>
        <begin position="176"/>
        <end position="190"/>
    </location>
</feature>
<feature type="compositionally biased region" description="Polar residues" evidence="2">
    <location>
        <begin position="759"/>
        <end position="772"/>
    </location>
</feature>
<keyword evidence="1" id="KW-0175">Coiled coil</keyword>
<dbReference type="RefSeq" id="XP_017035185.1">
    <property type="nucleotide sequence ID" value="XM_017179696.3"/>
</dbReference>
<organism evidence="3 4">
    <name type="scientific">Drosophila kikkawai</name>
    <name type="common">Fruit fly</name>
    <dbReference type="NCBI Taxonomy" id="30033"/>
    <lineage>
        <taxon>Eukaryota</taxon>
        <taxon>Metazoa</taxon>
        <taxon>Ecdysozoa</taxon>
        <taxon>Arthropoda</taxon>
        <taxon>Hexapoda</taxon>
        <taxon>Insecta</taxon>
        <taxon>Pterygota</taxon>
        <taxon>Neoptera</taxon>
        <taxon>Endopterygota</taxon>
        <taxon>Diptera</taxon>
        <taxon>Brachycera</taxon>
        <taxon>Muscomorpha</taxon>
        <taxon>Ephydroidea</taxon>
        <taxon>Drosophilidae</taxon>
        <taxon>Drosophila</taxon>
        <taxon>Sophophora</taxon>
    </lineage>
</organism>
<feature type="region of interest" description="Disordered" evidence="2">
    <location>
        <begin position="1238"/>
        <end position="1273"/>
    </location>
</feature>
<feature type="region of interest" description="Disordered" evidence="2">
    <location>
        <begin position="840"/>
        <end position="1001"/>
    </location>
</feature>
<feature type="compositionally biased region" description="Basic residues" evidence="2">
    <location>
        <begin position="1571"/>
        <end position="1583"/>
    </location>
</feature>
<keyword evidence="3" id="KW-1185">Reference proteome</keyword>
<evidence type="ECO:0000256" key="2">
    <source>
        <dbReference type="SAM" id="MobiDB-lite"/>
    </source>
</evidence>
<evidence type="ECO:0008006" key="5">
    <source>
        <dbReference type="Google" id="ProtNLM"/>
    </source>
</evidence>
<feature type="compositionally biased region" description="Basic residues" evidence="2">
    <location>
        <begin position="1036"/>
        <end position="1052"/>
    </location>
</feature>
<feature type="compositionally biased region" description="Polar residues" evidence="2">
    <location>
        <begin position="951"/>
        <end position="978"/>
    </location>
</feature>
<name>A0A6P4J2M7_DROKI</name>
<reference evidence="4" key="1">
    <citation type="submission" date="2025-08" db="UniProtKB">
        <authorList>
            <consortium name="RefSeq"/>
        </authorList>
    </citation>
    <scope>IDENTIFICATION</scope>
    <source>
        <strain evidence="4">14028-0561.14</strain>
        <tissue evidence="4">Whole fly</tissue>
    </source>
</reference>
<feature type="region of interest" description="Disordered" evidence="2">
    <location>
        <begin position="279"/>
        <end position="351"/>
    </location>
</feature>
<feature type="compositionally biased region" description="Polar residues" evidence="2">
    <location>
        <begin position="984"/>
        <end position="1001"/>
    </location>
</feature>
<feature type="compositionally biased region" description="Polar residues" evidence="2">
    <location>
        <begin position="1167"/>
        <end position="1181"/>
    </location>
</feature>
<feature type="compositionally biased region" description="Polar residues" evidence="2">
    <location>
        <begin position="690"/>
        <end position="704"/>
    </location>
</feature>
<dbReference type="OrthoDB" id="7872923at2759"/>
<protein>
    <recommendedName>
        <fullName evidence="5">Serine/arginine repetitive matrix protein 2-like</fullName>
    </recommendedName>
</protein>
<proteinExistence type="predicted"/>
<feature type="compositionally biased region" description="Basic residues" evidence="2">
    <location>
        <begin position="877"/>
        <end position="889"/>
    </location>
</feature>
<feature type="region of interest" description="Disordered" evidence="2">
    <location>
        <begin position="1363"/>
        <end position="1386"/>
    </location>
</feature>
<dbReference type="Proteomes" id="UP001652661">
    <property type="component" value="Chromosome X"/>
</dbReference>
<feature type="region of interest" description="Disordered" evidence="2">
    <location>
        <begin position="1014"/>
        <end position="1128"/>
    </location>
</feature>
<feature type="compositionally biased region" description="Polar residues" evidence="2">
    <location>
        <begin position="1262"/>
        <end position="1273"/>
    </location>
</feature>
<feature type="compositionally biased region" description="Low complexity" evidence="2">
    <location>
        <begin position="900"/>
        <end position="909"/>
    </location>
</feature>
<sequence>MEPETKARAPERALRQYLAHALEQPQPNCTRSAGCLDRFLAKGLDNFPPSPPLKAKPSRCLLFEQLLSGCRRKQERLLVPDLATNWFRKQKIYVDKLSAEELAALSSGLASRDESHCLEDRKCPEQPRRCPDGGGLVSAECLPITGPKSRNPFLMDSGATLEERQTNCLLGSKDTTKEGSRDCLSPRRTEPMLNRRKNDLRKAPHRRLDPAAFRRISPEFFCLLDAYETAMSESCPLYGIPMDSWDERKVSSVEEEAWQKQHCLGDEAVATAVVSPYRLAGQNSRPPEEEVEDEEMQLEKASSKWREDQEDREDGEEKLMKQEMENERRNSKKRRVSLVSQEPQQEQEWKDIQPCNSETCSARGEMVSFCSYQERPRRRYKTQNSLSNYSSVRSGYEEERQLELQQKQEQLKQQQEQIQLEQQEKQEKLKQQQEQLQMELQEKQEQLKEQQEQLKQQQEQLVQQQQQLQEQLEGTAAAPKRPAKTPKKRRCNWCSCFRPSTTMQFRNAYSNAYLPGLYAQAPPKPRLLRTPSLPPAPLSSNLYLMPHQRLPPTASSLYTPLSSGCTLCSASNRKKHILGGLTGLCKRVTNPGRHLLYNLHHNRAKYAKQQQIQPKRHLTPQEGLDQAGVPQLFISTPAPCTWKKVKRKLPETDKVKEIQAEDSTTTLKPSVYEKEEEQQQQQQQQEELSKLTSDQSLNFNTPPSECTLAGFPQVPGDSRSSVSFEQEPARTLSITHQCECDWSSRDTQDIPIEATELQQADASGYNHQGQPSRSRKSKPSQAAAYLPNETQESANEELPPRAPKLTMPRRQSLYTLHPFSGFRPRGLHWGNDYQQLMQRVARPRLNNRRIKRKKISDQVAPKTKPKPRVPNQPKPKPTSKPKTKLKPKPKVASATTAPAQNTQDPQPTNDDPPRLCSQQSSMNPIQICRRQSTKTLLEYPSPAQPEPSDCACQNQAESPMSSEQSSMDFVSCVTTSKSQDQRGIPSTESHSNTESQTVTEQSSFVSMVCKCTHQEEISQENPRKCTSTLSEEPSPPKRKITCRSPIPRRRERKQNSYQRLKSLEQPSQGRTTSCGSSSSGGRMQRERSSSNYRQSEASACHRPKRCQDNDRPSRRNATTKTKEVSMASFWSQRRRRPFCSPWADYERSHQSLHSKASSGCSCWPPQESRQNPSQDVPSSRPSFRRRCLPNQWLPPAMACLSSGHASQRSSFETPGQVYNYAPIQPMLSFAPMQPETSFEAAQPVASSVEPSEHITRGRRYYTETQPGRATGNKFSCRSMHTTCSIRALSSNTDSMRCPCAPAPSVASVEPPPEEEEEEQQQEQEQYYRYQEPCPPSPPDSGFKICSNKTSFLKNTMRWEEQEHRYTHTRLRTKRPPPDEYYSSGNNSFYRPEPPSYQRWDNDFYCQPGQESFPDARPWHQPYTYALGHQVQPDFNSDREGAIAAAAQGLRGLVQAMGGPRHRSRHSRCSLDSCYQPQTGRDSSCLYSDWLGHQPQRESLTSGSYYSRGSGAGERTWSSREASAARFIRGSTAKRSAREGRRGPDSGAFISLGSGMDFRGEPFASPRTMCSRSRRRRTGGSSRVKKVEHEQEEKPTALAIFLDELKAKHDATQILSQGRSPPEITERTGRESSSSENCADPSKRMAIPTTYTGLLEEQIINEYLPRPRHKRRT</sequence>
<evidence type="ECO:0000313" key="4">
    <source>
        <dbReference type="RefSeq" id="XP_017035185.1"/>
    </source>
</evidence>
<feature type="region of interest" description="Disordered" evidence="2">
    <location>
        <begin position="176"/>
        <end position="197"/>
    </location>
</feature>
<feature type="compositionally biased region" description="Basic and acidic residues" evidence="2">
    <location>
        <begin position="297"/>
        <end position="329"/>
    </location>
</feature>
<evidence type="ECO:0000313" key="3">
    <source>
        <dbReference type="Proteomes" id="UP001652661"/>
    </source>
</evidence>
<feature type="compositionally biased region" description="Polar residues" evidence="2">
    <location>
        <begin position="916"/>
        <end position="935"/>
    </location>
</feature>
<feature type="region of interest" description="Disordered" evidence="2">
    <location>
        <begin position="1301"/>
        <end position="1326"/>
    </location>
</feature>
<feature type="compositionally biased region" description="Basic residues" evidence="2">
    <location>
        <begin position="841"/>
        <end position="854"/>
    </location>
</feature>
<dbReference type="GeneID" id="108083771"/>